<sequence length="701" mass="77246">MKLLDRPATQTHPTAPKRLRLDIQGLRALAVVLVVVFHLFPTHVPGGYIGVDIFFVISGFLITGHLLREVETRGRIRVTEFWAKRVRRLLPASLLVLVASIILTMTVMPANTRIQNYGDIGYAASYILNWRLAANSVDYLNSEFPPTLVQHYWSLSIEEQFYLVWPLLIALVIGIAALAKKPQRRFILSALILVGVLSLGFSVFETMRSQPSAYFVTTTRAWEFALGGLVAMIPAARILPALRGLLSLIALAVITACAFLFGATTPFPGAIALIPVTATAILIWCGDSDDGSWQFAPQRLTHNRVVQFLGDTSYSVYLWHWPLILAVTAVFPAAGWGWRRALLVVPVTVGLAWVTLKVVEDPIRKAPGMLKRRSVTFGLMVVAVAAIIGVCAGSSVAIQHDVKKRQTEIESLLNNENMQGEQTTGLCVGAWAILNKCPDPYRYDEALIDPTFAQEDTPRRWFTEGVGKENCTQQRVGNFAERSCHFPGDGKNVLLIGDSHADQFMAPLQTIATQEGWNFRLESRTACELFVTPAADDDEDEIRCTEWSKQLLDSIEADPDIDVVLVIARADRVPAERTDAQPALARLRDAGKQVIVARDTPTVGVLGPDGKVFKGPECLTAQGVVDDACSWPDTKDLDWLTTAALELELDVLDLHQVVCPDGTCHMVTGDLIVYSDANHLTGMFAKSFTGWLERELVPLIN</sequence>
<dbReference type="Pfam" id="PF19040">
    <property type="entry name" value="SGNH"/>
    <property type="match status" value="1"/>
</dbReference>
<organism evidence="4 5">
    <name type="scientific">Leucobacter coleopterorum</name>
    <dbReference type="NCBI Taxonomy" id="2714933"/>
    <lineage>
        <taxon>Bacteria</taxon>
        <taxon>Bacillati</taxon>
        <taxon>Actinomycetota</taxon>
        <taxon>Actinomycetes</taxon>
        <taxon>Micrococcales</taxon>
        <taxon>Microbacteriaceae</taxon>
        <taxon>Leucobacter</taxon>
    </lineage>
</organism>
<proteinExistence type="predicted"/>
<dbReference type="Pfam" id="PF01757">
    <property type="entry name" value="Acyl_transf_3"/>
    <property type="match status" value="1"/>
</dbReference>
<name>A0ABX6JY98_9MICO</name>
<dbReference type="Proteomes" id="UP000503441">
    <property type="component" value="Chromosome"/>
</dbReference>
<dbReference type="GO" id="GO:0016746">
    <property type="term" value="F:acyltransferase activity"/>
    <property type="evidence" value="ECO:0007669"/>
    <property type="project" value="UniProtKB-KW"/>
</dbReference>
<protein>
    <submittedName>
        <fullName evidence="4">Acyltransferase</fullName>
    </submittedName>
</protein>
<feature type="transmembrane region" description="Helical" evidence="1">
    <location>
        <begin position="21"/>
        <end position="40"/>
    </location>
</feature>
<feature type="transmembrane region" description="Helical" evidence="1">
    <location>
        <begin position="186"/>
        <end position="207"/>
    </location>
</feature>
<keyword evidence="1" id="KW-1133">Transmembrane helix</keyword>
<reference evidence="4 5" key="1">
    <citation type="submission" date="2020-03" db="EMBL/GenBank/DDBJ databases">
        <title>Leucobacter sp. nov., isolated from beetles.</title>
        <authorList>
            <person name="Hyun D.-W."/>
            <person name="Bae J.-W."/>
        </authorList>
    </citation>
    <scope>NUCLEOTIDE SEQUENCE [LARGE SCALE GENOMIC DNA]</scope>
    <source>
        <strain evidence="4 5">HDW9A</strain>
    </source>
</reference>
<evidence type="ECO:0000259" key="3">
    <source>
        <dbReference type="Pfam" id="PF19040"/>
    </source>
</evidence>
<keyword evidence="1" id="KW-0472">Membrane</keyword>
<feature type="transmembrane region" description="Helical" evidence="1">
    <location>
        <begin position="88"/>
        <end position="108"/>
    </location>
</feature>
<evidence type="ECO:0000313" key="4">
    <source>
        <dbReference type="EMBL" id="QIM19296.1"/>
    </source>
</evidence>
<keyword evidence="4" id="KW-0012">Acyltransferase</keyword>
<gene>
    <name evidence="4" type="ORF">G7066_13275</name>
</gene>
<feature type="domain" description="Acyltransferase 3" evidence="2">
    <location>
        <begin position="22"/>
        <end position="355"/>
    </location>
</feature>
<dbReference type="EMBL" id="CP049933">
    <property type="protein sequence ID" value="QIM19296.1"/>
    <property type="molecule type" value="Genomic_DNA"/>
</dbReference>
<dbReference type="RefSeq" id="WP_166331539.1">
    <property type="nucleotide sequence ID" value="NZ_CP049933.1"/>
</dbReference>
<feature type="transmembrane region" description="Helical" evidence="1">
    <location>
        <begin position="377"/>
        <end position="398"/>
    </location>
</feature>
<evidence type="ECO:0000256" key="1">
    <source>
        <dbReference type="SAM" id="Phobius"/>
    </source>
</evidence>
<feature type="transmembrane region" description="Helical" evidence="1">
    <location>
        <begin position="269"/>
        <end position="287"/>
    </location>
</feature>
<dbReference type="InterPro" id="IPR050879">
    <property type="entry name" value="Acyltransferase_3"/>
</dbReference>
<accession>A0ABX6JY98</accession>
<dbReference type="InterPro" id="IPR002656">
    <property type="entry name" value="Acyl_transf_3_dom"/>
</dbReference>
<evidence type="ECO:0000313" key="5">
    <source>
        <dbReference type="Proteomes" id="UP000503441"/>
    </source>
</evidence>
<evidence type="ECO:0000259" key="2">
    <source>
        <dbReference type="Pfam" id="PF01757"/>
    </source>
</evidence>
<keyword evidence="5" id="KW-1185">Reference proteome</keyword>
<feature type="transmembrane region" description="Helical" evidence="1">
    <location>
        <begin position="161"/>
        <end position="179"/>
    </location>
</feature>
<dbReference type="PANTHER" id="PTHR23028:SF53">
    <property type="entry name" value="ACYL_TRANSF_3 DOMAIN-CONTAINING PROTEIN"/>
    <property type="match status" value="1"/>
</dbReference>
<feature type="transmembrane region" description="Helical" evidence="1">
    <location>
        <begin position="308"/>
        <end position="331"/>
    </location>
</feature>
<feature type="domain" description="SGNH" evidence="3">
    <location>
        <begin position="471"/>
        <end position="686"/>
    </location>
</feature>
<keyword evidence="1" id="KW-0812">Transmembrane</keyword>
<dbReference type="InterPro" id="IPR043968">
    <property type="entry name" value="SGNH"/>
</dbReference>
<keyword evidence="4" id="KW-0808">Transferase</keyword>
<dbReference type="PANTHER" id="PTHR23028">
    <property type="entry name" value="ACETYLTRANSFERASE"/>
    <property type="match status" value="1"/>
</dbReference>
<feature type="transmembrane region" description="Helical" evidence="1">
    <location>
        <begin position="46"/>
        <end position="67"/>
    </location>
</feature>